<keyword evidence="4 8" id="KW-0812">Transmembrane</keyword>
<keyword evidence="14" id="KW-1185">Reference proteome</keyword>
<comment type="subcellular location">
    <subcellularLocation>
        <location evidence="1 8">Cell outer membrane</location>
        <topology evidence="1 8">Multi-pass membrane protein</topology>
    </subcellularLocation>
</comment>
<dbReference type="GO" id="GO:0009279">
    <property type="term" value="C:cell outer membrane"/>
    <property type="evidence" value="ECO:0007669"/>
    <property type="project" value="UniProtKB-SubCell"/>
</dbReference>
<evidence type="ECO:0000256" key="8">
    <source>
        <dbReference type="PROSITE-ProRule" id="PRU01360"/>
    </source>
</evidence>
<evidence type="ECO:0000259" key="12">
    <source>
        <dbReference type="Pfam" id="PF07715"/>
    </source>
</evidence>
<dbReference type="STRING" id="1073327.SAMN04488108_3834"/>
<proteinExistence type="inferred from homology"/>
<dbReference type="Pfam" id="PF07715">
    <property type="entry name" value="Plug"/>
    <property type="match status" value="1"/>
</dbReference>
<feature type="domain" description="TonB-dependent receptor plug" evidence="12">
    <location>
        <begin position="117"/>
        <end position="221"/>
    </location>
</feature>
<dbReference type="InterPro" id="IPR008969">
    <property type="entry name" value="CarboxyPept-like_regulatory"/>
</dbReference>
<accession>A0A1M7ZJT1</accession>
<dbReference type="InterPro" id="IPR039426">
    <property type="entry name" value="TonB-dep_rcpt-like"/>
</dbReference>
<evidence type="ECO:0000313" key="13">
    <source>
        <dbReference type="EMBL" id="SHO65059.1"/>
    </source>
</evidence>
<dbReference type="FunFam" id="2.60.40.1120:FF:000003">
    <property type="entry name" value="Outer membrane protein Omp121"/>
    <property type="match status" value="1"/>
</dbReference>
<dbReference type="Gene3D" id="2.60.40.1120">
    <property type="entry name" value="Carboxypeptidase-like, regulatory domain"/>
    <property type="match status" value="1"/>
</dbReference>
<evidence type="ECO:0000256" key="4">
    <source>
        <dbReference type="ARBA" id="ARBA00022692"/>
    </source>
</evidence>
<keyword evidence="5 9" id="KW-0798">TonB box</keyword>
<dbReference type="Pfam" id="PF13715">
    <property type="entry name" value="CarbopepD_reg_2"/>
    <property type="match status" value="1"/>
</dbReference>
<dbReference type="Gene3D" id="2.40.170.20">
    <property type="entry name" value="TonB-dependent receptor, beta-barrel domain"/>
    <property type="match status" value="1"/>
</dbReference>
<evidence type="ECO:0000256" key="10">
    <source>
        <dbReference type="SAM" id="SignalP"/>
    </source>
</evidence>
<name>A0A1M7ZJT1_9BACT</name>
<dbReference type="EMBL" id="FRXN01000006">
    <property type="protein sequence ID" value="SHO65059.1"/>
    <property type="molecule type" value="Genomic_DNA"/>
</dbReference>
<dbReference type="InterPro" id="IPR023996">
    <property type="entry name" value="TonB-dep_OMP_SusC/RagA"/>
</dbReference>
<evidence type="ECO:0000256" key="6">
    <source>
        <dbReference type="ARBA" id="ARBA00023136"/>
    </source>
</evidence>
<comment type="similarity">
    <text evidence="8 9">Belongs to the TonB-dependent receptor family.</text>
</comment>
<evidence type="ECO:0000256" key="9">
    <source>
        <dbReference type="RuleBase" id="RU003357"/>
    </source>
</evidence>
<dbReference type="SUPFAM" id="SSF56935">
    <property type="entry name" value="Porins"/>
    <property type="match status" value="1"/>
</dbReference>
<gene>
    <name evidence="13" type="ORF">SAMN04488108_3834</name>
</gene>
<evidence type="ECO:0000256" key="1">
    <source>
        <dbReference type="ARBA" id="ARBA00004571"/>
    </source>
</evidence>
<dbReference type="Proteomes" id="UP000184609">
    <property type="component" value="Unassembled WGS sequence"/>
</dbReference>
<dbReference type="Pfam" id="PF00593">
    <property type="entry name" value="TonB_dep_Rec_b-barrel"/>
    <property type="match status" value="1"/>
</dbReference>
<keyword evidence="10" id="KW-0732">Signal</keyword>
<evidence type="ECO:0000256" key="7">
    <source>
        <dbReference type="ARBA" id="ARBA00023237"/>
    </source>
</evidence>
<organism evidence="13 14">
    <name type="scientific">Algoriphagus zhangzhouensis</name>
    <dbReference type="NCBI Taxonomy" id="1073327"/>
    <lineage>
        <taxon>Bacteria</taxon>
        <taxon>Pseudomonadati</taxon>
        <taxon>Bacteroidota</taxon>
        <taxon>Cytophagia</taxon>
        <taxon>Cytophagales</taxon>
        <taxon>Cyclobacteriaceae</taxon>
        <taxon>Algoriphagus</taxon>
    </lineage>
</organism>
<dbReference type="NCBIfam" id="TIGR04056">
    <property type="entry name" value="OMP_RagA_SusC"/>
    <property type="match status" value="1"/>
</dbReference>
<feature type="chain" id="PRO_5012139039" evidence="10">
    <location>
        <begin position="25"/>
        <end position="1082"/>
    </location>
</feature>
<dbReference type="Gene3D" id="2.170.130.10">
    <property type="entry name" value="TonB-dependent receptor, plug domain"/>
    <property type="match status" value="1"/>
</dbReference>
<feature type="domain" description="TonB-dependent receptor-like beta-barrel" evidence="11">
    <location>
        <begin position="455"/>
        <end position="1040"/>
    </location>
</feature>
<evidence type="ECO:0000256" key="5">
    <source>
        <dbReference type="ARBA" id="ARBA00023077"/>
    </source>
</evidence>
<dbReference type="AlphaFoldDB" id="A0A1M7ZJT1"/>
<evidence type="ECO:0000256" key="2">
    <source>
        <dbReference type="ARBA" id="ARBA00022448"/>
    </source>
</evidence>
<evidence type="ECO:0000313" key="14">
    <source>
        <dbReference type="Proteomes" id="UP000184609"/>
    </source>
</evidence>
<protein>
    <submittedName>
        <fullName evidence="13">TonB-linked outer membrane protein, SusC/RagA family</fullName>
    </submittedName>
</protein>
<feature type="signal peptide" evidence="10">
    <location>
        <begin position="1"/>
        <end position="24"/>
    </location>
</feature>
<keyword evidence="2 8" id="KW-0813">Transport</keyword>
<dbReference type="InterPro" id="IPR000531">
    <property type="entry name" value="Beta-barrel_TonB"/>
</dbReference>
<dbReference type="SUPFAM" id="SSF49464">
    <property type="entry name" value="Carboxypeptidase regulatory domain-like"/>
    <property type="match status" value="1"/>
</dbReference>
<dbReference type="InterPro" id="IPR037066">
    <property type="entry name" value="Plug_dom_sf"/>
</dbReference>
<dbReference type="InterPro" id="IPR023997">
    <property type="entry name" value="TonB-dep_OMP_SusC/RagA_CS"/>
</dbReference>
<dbReference type="NCBIfam" id="TIGR04057">
    <property type="entry name" value="SusC_RagA_signa"/>
    <property type="match status" value="1"/>
</dbReference>
<keyword evidence="7 8" id="KW-0998">Cell outer membrane</keyword>
<reference evidence="14" key="1">
    <citation type="submission" date="2016-12" db="EMBL/GenBank/DDBJ databases">
        <authorList>
            <person name="Varghese N."/>
            <person name="Submissions S."/>
        </authorList>
    </citation>
    <scope>NUCLEOTIDE SEQUENCE [LARGE SCALE GENOMIC DNA]</scope>
    <source>
        <strain evidence="14">DSM 25035</strain>
    </source>
</reference>
<keyword evidence="6 8" id="KW-0472">Membrane</keyword>
<evidence type="ECO:0000259" key="11">
    <source>
        <dbReference type="Pfam" id="PF00593"/>
    </source>
</evidence>
<sequence length="1082" mass="117719">MKNVYKSLSALLLLLVFASSAAMAQRVVTGTVLDEYDVGLPGVSVLVKGTTTGTATDIDGKFSLNVPNDQAVLVFSFIGYATIEQAVGNRSVVDVKLSPDEQTLTELVVTGYTIDSRRETTGAIATVDPKDLTVIPTGNVEQTLQGRVSGVTVITNGQPGTTSIVRVRGFGAFGGNEPLYIVDGVPVGTTDFLNPDDIESTTVLKDAAAASIYGARAANGVIIYTTKRGRKGNQKLRVDYNGMFGVTNPGQGLDMMNPQDFATYTWLAETNQAMIDGRDPSYEHPQFGTGSTPVMPYYINVGGAAGVAGPFSAAQLEEERLKYNIDPTKGAIYQVVRAATGEGTDWYKELTRNAPLNRHSIGLNGGSETSRFFVGLGFQDQAGIMMVNNFRRISFRANSEFDVTKKLRIGENFQATYRQVLGQTGANGGQGIADDENDILAAFRMPSIIPVYDEFGGYGGTAARGFNNPRNPIANRDGQRDNRNFNANIFGNVYAEYDILDDLKFRTSIGGQYNNYYYWGYSRLQYENSENNSAFGYNEGAGFTFGWTFTNTLSWKRTFGKHSFDVIVGQEALNTGNGRNMSASGQNPFSTDPDFVNISNLPVSSRQVNSSLFKGVNFNSYFGRVNYAFNDKYLVSAVLRRDGASRFGANNRYGVFPAFSAAWRISSEGFLQSATWIDDLKIRGGWGQMGNSNNVDPNNQYSLFGGTVGASSYDIGGTNSSATIGFRRTRIGNPNAKWETAVTQNIGFDGTFFNGRLDVIFDWWKKDTKDLLFTVPIPQTAGSNAAPPSVNIGQMLNRGLDLLVSTRGNLSSAFTYELTVTGSTLKNEIVYLAPGLNVITSVNPSYRGIQPIRNQVGEPLSTFFGYKVEGLFQSAEDVASHATQDGAAPGRFKYEDINGDGEITPDDRTVLGNPIPDFTGGVNFTVGYKGLDLSAYFYTSIGNEVWNQSKWFTDFFQTFEGAAISERLKGAWSPSNTGATIPIVEKTANFSTSNVANSYYVEDGSYLRLQNVTLGYTLPQSLLERWRLERLRVFASANNLFTITGYEGLDPAVGGSADLTFGIDVGNYPVTRGYTLGLNVSF</sequence>
<keyword evidence="3 8" id="KW-1134">Transmembrane beta strand</keyword>
<evidence type="ECO:0000256" key="3">
    <source>
        <dbReference type="ARBA" id="ARBA00022452"/>
    </source>
</evidence>
<dbReference type="InterPro" id="IPR036942">
    <property type="entry name" value="Beta-barrel_TonB_sf"/>
</dbReference>
<dbReference type="InterPro" id="IPR012910">
    <property type="entry name" value="Plug_dom"/>
</dbReference>
<dbReference type="PROSITE" id="PS52016">
    <property type="entry name" value="TONB_DEPENDENT_REC_3"/>
    <property type="match status" value="1"/>
</dbReference>